<evidence type="ECO:0008006" key="3">
    <source>
        <dbReference type="Google" id="ProtNLM"/>
    </source>
</evidence>
<reference evidence="1 2" key="1">
    <citation type="submission" date="2016-10" db="EMBL/GenBank/DDBJ databases">
        <authorList>
            <person name="de Groot N.N."/>
        </authorList>
    </citation>
    <scope>NUCLEOTIDE SEQUENCE [LARGE SCALE GENOMIC DNA]</scope>
    <source>
        <strain evidence="1 2">CGMCC 4.6945</strain>
    </source>
</reference>
<protein>
    <recommendedName>
        <fullName evidence="3">Methionine synthase</fullName>
    </recommendedName>
</protein>
<name>A0A1I0YKS8_9CELL</name>
<dbReference type="AlphaFoldDB" id="A0A1I0YKS8"/>
<proteinExistence type="predicted"/>
<dbReference type="RefSeq" id="WP_090032793.1">
    <property type="nucleotide sequence ID" value="NZ_BONM01000042.1"/>
</dbReference>
<evidence type="ECO:0000313" key="1">
    <source>
        <dbReference type="EMBL" id="SFB14015.1"/>
    </source>
</evidence>
<evidence type="ECO:0000313" key="2">
    <source>
        <dbReference type="Proteomes" id="UP000199012"/>
    </source>
</evidence>
<organism evidence="1 2">
    <name type="scientific">Cellulomonas marina</name>
    <dbReference type="NCBI Taxonomy" id="988821"/>
    <lineage>
        <taxon>Bacteria</taxon>
        <taxon>Bacillati</taxon>
        <taxon>Actinomycetota</taxon>
        <taxon>Actinomycetes</taxon>
        <taxon>Micrococcales</taxon>
        <taxon>Cellulomonadaceae</taxon>
        <taxon>Cellulomonas</taxon>
    </lineage>
</organism>
<dbReference type="InterPro" id="IPR038071">
    <property type="entry name" value="UROD/MetE-like_sf"/>
</dbReference>
<dbReference type="Proteomes" id="UP000199012">
    <property type="component" value="Unassembled WGS sequence"/>
</dbReference>
<dbReference type="STRING" id="988821.SAMN05421867_10813"/>
<dbReference type="EMBL" id="FOKA01000008">
    <property type="protein sequence ID" value="SFB14015.1"/>
    <property type="molecule type" value="Genomic_DNA"/>
</dbReference>
<sequence length="358" mass="35329">MTAVTGAGPWPGTDPLEAQATVVGDLAEVPDGVVGLPFSVLLPARGPWADATGRAAALLADLPVELGPHGWRLADRPGHDAARAAALLRQDVDALAVAAHGWDGPWVVPVLGPLSLAASLYLARGDRAVGDEGALRELAESQAAGLGEHLAALRRALPGARPQVLLHEPLLAAVVAGVLPSFSGYARLRAVPAPVAAERVRTVADGLRAAGAEAVVVHGGAARLAVRVATTAGVDGVGVTVAGLDEAAWEGVAEVVEGGTALWAQLPPRASSQCAGPDVAGQAATLLDPWRRTGLEVARLRDVVLLDGGASTGGGAAGGTAGGAAGGAGTGGRSSADARAALAGLARAALVVAERAEG</sequence>
<gene>
    <name evidence="1" type="ORF">SAMN05421867_10813</name>
</gene>
<keyword evidence="2" id="KW-1185">Reference proteome</keyword>
<dbReference type="SUPFAM" id="SSF51726">
    <property type="entry name" value="UROD/MetE-like"/>
    <property type="match status" value="1"/>
</dbReference>
<accession>A0A1I0YKS8</accession>